<dbReference type="Pfam" id="PF07681">
    <property type="entry name" value="DoxX"/>
    <property type="match status" value="1"/>
</dbReference>
<dbReference type="InterPro" id="IPR051907">
    <property type="entry name" value="DoxX-like_oxidoreductase"/>
</dbReference>
<feature type="transmembrane region" description="Helical" evidence="7">
    <location>
        <begin position="12"/>
        <end position="34"/>
    </location>
</feature>
<dbReference type="PANTHER" id="PTHR33452">
    <property type="entry name" value="OXIDOREDUCTASE CATD-RELATED"/>
    <property type="match status" value="1"/>
</dbReference>
<accession>A0ABP7J293</accession>
<evidence type="ECO:0000313" key="9">
    <source>
        <dbReference type="Proteomes" id="UP001500888"/>
    </source>
</evidence>
<keyword evidence="6 7" id="KW-0472">Membrane</keyword>
<dbReference type="PANTHER" id="PTHR33452:SF4">
    <property type="entry name" value="BLL4328 PROTEIN"/>
    <property type="match status" value="1"/>
</dbReference>
<feature type="transmembrane region" description="Helical" evidence="7">
    <location>
        <begin position="104"/>
        <end position="125"/>
    </location>
</feature>
<feature type="transmembrane region" description="Helical" evidence="7">
    <location>
        <begin position="73"/>
        <end position="92"/>
    </location>
</feature>
<evidence type="ECO:0000313" key="8">
    <source>
        <dbReference type="EMBL" id="GAA3832923.1"/>
    </source>
</evidence>
<evidence type="ECO:0000256" key="4">
    <source>
        <dbReference type="ARBA" id="ARBA00022692"/>
    </source>
</evidence>
<keyword evidence="5 7" id="KW-1133">Transmembrane helix</keyword>
<dbReference type="InterPro" id="IPR032808">
    <property type="entry name" value="DoxX"/>
</dbReference>
<comment type="caution">
    <text evidence="8">The sequence shown here is derived from an EMBL/GenBank/DDBJ whole genome shotgun (WGS) entry which is preliminary data.</text>
</comment>
<comment type="subcellular location">
    <subcellularLocation>
        <location evidence="1">Cell membrane</location>
        <topology evidence="1">Multi-pass membrane protein</topology>
    </subcellularLocation>
</comment>
<keyword evidence="9" id="KW-1185">Reference proteome</keyword>
<evidence type="ECO:0000256" key="1">
    <source>
        <dbReference type="ARBA" id="ARBA00004651"/>
    </source>
</evidence>
<name>A0ABP7J293_9ACTN</name>
<evidence type="ECO:0000256" key="7">
    <source>
        <dbReference type="SAM" id="Phobius"/>
    </source>
</evidence>
<organism evidence="8 9">
    <name type="scientific">Sphaerisporangium flaviroseum</name>
    <dbReference type="NCBI Taxonomy" id="509199"/>
    <lineage>
        <taxon>Bacteria</taxon>
        <taxon>Bacillati</taxon>
        <taxon>Actinomycetota</taxon>
        <taxon>Actinomycetes</taxon>
        <taxon>Streptosporangiales</taxon>
        <taxon>Streptosporangiaceae</taxon>
        <taxon>Sphaerisporangium</taxon>
    </lineage>
</organism>
<dbReference type="Proteomes" id="UP001500888">
    <property type="component" value="Unassembled WGS sequence"/>
</dbReference>
<protein>
    <submittedName>
        <fullName evidence="8">DoxX family protein</fullName>
    </submittedName>
</protein>
<sequence>MQFDRFSGPVLSLFRVVTGLLFLCHGVASIFGVFGGSRGSGQAIPFGLWPGWWAALIQVIFGTLVLVGLFTRLGALISSGSMAYAYFVVHQPEALMPLRNGGELAVLFCWSFFLVAVLGPGTWALDTVIRRHRRDELRAYTPAPAQVT</sequence>
<keyword evidence="4 7" id="KW-0812">Transmembrane</keyword>
<feature type="transmembrane region" description="Helical" evidence="7">
    <location>
        <begin position="46"/>
        <end position="66"/>
    </location>
</feature>
<dbReference type="EMBL" id="BAAAZR010000032">
    <property type="protein sequence ID" value="GAA3832923.1"/>
    <property type="molecule type" value="Genomic_DNA"/>
</dbReference>
<evidence type="ECO:0000256" key="5">
    <source>
        <dbReference type="ARBA" id="ARBA00022989"/>
    </source>
</evidence>
<reference evidence="9" key="1">
    <citation type="journal article" date="2019" name="Int. J. Syst. Evol. Microbiol.">
        <title>The Global Catalogue of Microorganisms (GCM) 10K type strain sequencing project: providing services to taxonomists for standard genome sequencing and annotation.</title>
        <authorList>
            <consortium name="The Broad Institute Genomics Platform"/>
            <consortium name="The Broad Institute Genome Sequencing Center for Infectious Disease"/>
            <person name="Wu L."/>
            <person name="Ma J."/>
        </authorList>
    </citation>
    <scope>NUCLEOTIDE SEQUENCE [LARGE SCALE GENOMIC DNA]</scope>
    <source>
        <strain evidence="9">JCM 16908</strain>
    </source>
</reference>
<keyword evidence="3" id="KW-1003">Cell membrane</keyword>
<proteinExistence type="inferred from homology"/>
<dbReference type="RefSeq" id="WP_344948406.1">
    <property type="nucleotide sequence ID" value="NZ_BAAAZR010000032.1"/>
</dbReference>
<evidence type="ECO:0000256" key="6">
    <source>
        <dbReference type="ARBA" id="ARBA00023136"/>
    </source>
</evidence>
<gene>
    <name evidence="8" type="ORF">GCM10022226_62710</name>
</gene>
<evidence type="ECO:0000256" key="2">
    <source>
        <dbReference type="ARBA" id="ARBA00006679"/>
    </source>
</evidence>
<comment type="similarity">
    <text evidence="2">Belongs to the DoxX family.</text>
</comment>
<evidence type="ECO:0000256" key="3">
    <source>
        <dbReference type="ARBA" id="ARBA00022475"/>
    </source>
</evidence>